<dbReference type="PANTHER" id="PTHR43777">
    <property type="entry name" value="MOLYBDENUM COFACTOR CYTIDYLYLTRANSFERASE"/>
    <property type="match status" value="1"/>
</dbReference>
<reference evidence="3 4" key="1">
    <citation type="submission" date="2012-07" db="EMBL/GenBank/DDBJ databases">
        <title>Draft genome sequence of Desulfovibrio magneticus str. Maddingley MBC34 obtained from a metagenomic sequence of a methanogenic enrichment isolated from coal-seam formation water in Victoria, Australia.</title>
        <authorList>
            <person name="Greenfield P."/>
            <person name="Hendry P."/>
            <person name="Li D."/>
            <person name="Rosewarne C.P."/>
            <person name="Tran-Dinh N."/>
            <person name="Elbourne L.D.H."/>
            <person name="Paulsen I.T."/>
            <person name="Midgley D.J."/>
        </authorList>
    </citation>
    <scope>NUCLEOTIDE SEQUENCE [LARGE SCALE GENOMIC DNA]</scope>
    <source>
        <strain evidence="4">Maddingley MBC34</strain>
    </source>
</reference>
<dbReference type="GO" id="GO:0016779">
    <property type="term" value="F:nucleotidyltransferase activity"/>
    <property type="evidence" value="ECO:0007669"/>
    <property type="project" value="UniProtKB-ARBA"/>
</dbReference>
<sequence>MSDLPDAKRPSPGFADAKPSNPPGPDARPVGRPGAKGAAARPDVCAVILAAGLSSRMAGPLKPVLPLAGETPLSRLAETFRRAGLTDIIVAGGHRQTEVAAEAGRLDLRFVFNPYYESGMFSTVKAALAAVPETCRRLLLTPADIPLFRPATVARLLDRAEAPDAPPVLYPTFGGERGHPPCLDAALLPAVLAYGGDDGLRAALAPFPQAGVAVPDELILADMDTPADHARLDARAGRLGIPTVAEAEALLAVEAVPPQGLAHARAVAAVAVGLARCLRDAGAALDLELVEAAALLHDVAKGRPKHEQAGGELLFALGFEAAAAIVAAHRDIALPEGAPVTEREIVYLADKFVHGRQLVPVPVRFGQKIDLFAHDPEAVAAITRRRQNALTVLARVEAGLSRPLADILADTGLAWETLP</sequence>
<dbReference type="SMART" id="SM00471">
    <property type="entry name" value="HDc"/>
    <property type="match status" value="1"/>
</dbReference>
<dbReference type="CDD" id="cd04182">
    <property type="entry name" value="GT_2_like_f"/>
    <property type="match status" value="1"/>
</dbReference>
<dbReference type="PROSITE" id="PS51831">
    <property type="entry name" value="HD"/>
    <property type="match status" value="1"/>
</dbReference>
<dbReference type="Gene3D" id="1.10.3210.10">
    <property type="entry name" value="Hypothetical protein af1432"/>
    <property type="match status" value="1"/>
</dbReference>
<dbReference type="PANTHER" id="PTHR43777:SF1">
    <property type="entry name" value="MOLYBDENUM COFACTOR CYTIDYLYLTRANSFERASE"/>
    <property type="match status" value="1"/>
</dbReference>
<dbReference type="Pfam" id="PF01966">
    <property type="entry name" value="HD"/>
    <property type="match status" value="1"/>
</dbReference>
<dbReference type="EMBL" id="ALAO01000270">
    <property type="protein sequence ID" value="EKO38242.1"/>
    <property type="molecule type" value="Genomic_DNA"/>
</dbReference>
<dbReference type="SUPFAM" id="SSF109604">
    <property type="entry name" value="HD-domain/PDEase-like"/>
    <property type="match status" value="1"/>
</dbReference>
<dbReference type="InterPro" id="IPR029044">
    <property type="entry name" value="Nucleotide-diphossugar_trans"/>
</dbReference>
<gene>
    <name evidence="3" type="ORF">B193_3066</name>
</gene>
<dbReference type="Gene3D" id="3.90.550.10">
    <property type="entry name" value="Spore Coat Polysaccharide Biosynthesis Protein SpsA, Chain A"/>
    <property type="match status" value="1"/>
</dbReference>
<feature type="region of interest" description="Disordered" evidence="1">
    <location>
        <begin position="1"/>
        <end position="38"/>
    </location>
</feature>
<dbReference type="InterPro" id="IPR025877">
    <property type="entry name" value="MobA-like_NTP_Trfase"/>
</dbReference>
<feature type="domain" description="HD" evidence="2">
    <location>
        <begin position="260"/>
        <end position="355"/>
    </location>
</feature>
<dbReference type="InterPro" id="IPR003607">
    <property type="entry name" value="HD/PDEase_dom"/>
</dbReference>
<evidence type="ECO:0000259" key="2">
    <source>
        <dbReference type="PROSITE" id="PS51831"/>
    </source>
</evidence>
<dbReference type="Pfam" id="PF12804">
    <property type="entry name" value="NTP_transf_3"/>
    <property type="match status" value="1"/>
</dbReference>
<accession>K6FI18</accession>
<dbReference type="Proteomes" id="UP000006272">
    <property type="component" value="Unassembled WGS sequence"/>
</dbReference>
<proteinExistence type="predicted"/>
<dbReference type="PATRIC" id="fig|1206767.3.peg.3014"/>
<organism evidence="3 4">
    <name type="scientific">Solidesulfovibrio magneticus str. Maddingley MBC34</name>
    <dbReference type="NCBI Taxonomy" id="1206767"/>
    <lineage>
        <taxon>Bacteria</taxon>
        <taxon>Pseudomonadati</taxon>
        <taxon>Thermodesulfobacteriota</taxon>
        <taxon>Desulfovibrionia</taxon>
        <taxon>Desulfovibrionales</taxon>
        <taxon>Desulfovibrionaceae</taxon>
        <taxon>Solidesulfovibrio</taxon>
    </lineage>
</organism>
<dbReference type="SUPFAM" id="SSF53448">
    <property type="entry name" value="Nucleotide-diphospho-sugar transferases"/>
    <property type="match status" value="1"/>
</dbReference>
<dbReference type="AlphaFoldDB" id="K6FI18"/>
<evidence type="ECO:0000313" key="4">
    <source>
        <dbReference type="Proteomes" id="UP000006272"/>
    </source>
</evidence>
<evidence type="ECO:0000256" key="1">
    <source>
        <dbReference type="SAM" id="MobiDB-lite"/>
    </source>
</evidence>
<evidence type="ECO:0000313" key="3">
    <source>
        <dbReference type="EMBL" id="EKO38242.1"/>
    </source>
</evidence>
<dbReference type="InterPro" id="IPR054703">
    <property type="entry name" value="Mop-rel"/>
</dbReference>
<dbReference type="NCBIfam" id="NF045665">
    <property type="entry name" value="NTPtran_DVU1551"/>
    <property type="match status" value="1"/>
</dbReference>
<comment type="caution">
    <text evidence="3">The sequence shown here is derived from an EMBL/GenBank/DDBJ whole genome shotgun (WGS) entry which is preliminary data.</text>
</comment>
<feature type="compositionally biased region" description="Low complexity" evidence="1">
    <location>
        <begin position="27"/>
        <end position="38"/>
    </location>
</feature>
<dbReference type="InterPro" id="IPR006674">
    <property type="entry name" value="HD_domain"/>
</dbReference>
<name>K6FI18_9BACT</name>
<protein>
    <submittedName>
        <fullName evidence="3">Putative MobA-like protein</fullName>
    </submittedName>
</protein>